<accession>A0ACC2W8I7</accession>
<evidence type="ECO:0000313" key="2">
    <source>
        <dbReference type="Proteomes" id="UP001227268"/>
    </source>
</evidence>
<proteinExistence type="predicted"/>
<keyword evidence="2" id="KW-1185">Reference proteome</keyword>
<dbReference type="Proteomes" id="UP001227268">
    <property type="component" value="Unassembled WGS sequence"/>
</dbReference>
<gene>
    <name evidence="1" type="ORF">QFC21_000975</name>
</gene>
<dbReference type="EMBL" id="JASBWT010000002">
    <property type="protein sequence ID" value="KAJ9107519.1"/>
    <property type="molecule type" value="Genomic_DNA"/>
</dbReference>
<reference evidence="1" key="1">
    <citation type="submission" date="2023-04" db="EMBL/GenBank/DDBJ databases">
        <title>Draft Genome sequencing of Naganishia species isolated from polar environments using Oxford Nanopore Technology.</title>
        <authorList>
            <person name="Leo P."/>
            <person name="Venkateswaran K."/>
        </authorList>
    </citation>
    <scope>NUCLEOTIDE SEQUENCE</scope>
    <source>
        <strain evidence="1">MNA-CCFEE 5423</strain>
    </source>
</reference>
<sequence>MGSAKSPTFSLGKPPNKSPSKENTTGSADEKSDLDQASRRTKYGWQSPRYAVEDGYSGQKLLVNGGQSRHRKAASHTRKVSISSGFAGLGSGRRVDAAAFLDGSSGTEEDGDGVKITKKVEVHDRRAEVSAGLSGRDRHAFILLIVLYIAVDGWALTLLSPANLSYASTAQTIGLAVGYTLSFTVFLALNSVEFCNRWLRAVPMDVPLVSLGGYLKFWAGVFVAFTIWLILGKKEDATSENDPDMDVKKVYKVMWSIVRLTNIQSFIILHLVSKIGFQIQEVTPLKLIEKGLPKEDLAFINLLNVPFELVGAWFAARWSRGNKPLDTWLRAFWARFLVGAIATALVWAFPLDGKVHSAYFFGIVAVTLMASFASTVQFVGMTAYHTSIADIRIGGTYMTLLNTVSNLGGTWPKPFVLKGIDYFSQSSCHIPDDDSDDFAIRAAECTSDHGRAFCADLGGNCITDRDGYYMMSMLFATPLLACVNTRMIDKASEL</sequence>
<protein>
    <submittedName>
        <fullName evidence="1">Uncharacterized protein</fullName>
    </submittedName>
</protein>
<organism evidence="1 2">
    <name type="scientific">Naganishia friedmannii</name>
    <dbReference type="NCBI Taxonomy" id="89922"/>
    <lineage>
        <taxon>Eukaryota</taxon>
        <taxon>Fungi</taxon>
        <taxon>Dikarya</taxon>
        <taxon>Basidiomycota</taxon>
        <taxon>Agaricomycotina</taxon>
        <taxon>Tremellomycetes</taxon>
        <taxon>Filobasidiales</taxon>
        <taxon>Filobasidiaceae</taxon>
        <taxon>Naganishia</taxon>
    </lineage>
</organism>
<evidence type="ECO:0000313" key="1">
    <source>
        <dbReference type="EMBL" id="KAJ9107519.1"/>
    </source>
</evidence>
<comment type="caution">
    <text evidence="1">The sequence shown here is derived from an EMBL/GenBank/DDBJ whole genome shotgun (WGS) entry which is preliminary data.</text>
</comment>
<name>A0ACC2W8I7_9TREE</name>